<feature type="compositionally biased region" description="Polar residues" evidence="5">
    <location>
        <begin position="126"/>
        <end position="141"/>
    </location>
</feature>
<dbReference type="GO" id="GO:0005634">
    <property type="term" value="C:nucleus"/>
    <property type="evidence" value="ECO:0007669"/>
    <property type="project" value="UniProtKB-UniRule"/>
</dbReference>
<keyword evidence="1" id="KW-0805">Transcription regulation</keyword>
<dbReference type="GO" id="GO:0030154">
    <property type="term" value="P:cell differentiation"/>
    <property type="evidence" value="ECO:0007669"/>
    <property type="project" value="TreeGrafter"/>
</dbReference>
<feature type="region of interest" description="Disordered" evidence="5">
    <location>
        <begin position="87"/>
        <end position="316"/>
    </location>
</feature>
<dbReference type="AlphaFoldDB" id="A0A8H3FM35"/>
<dbReference type="CDD" id="cd01389">
    <property type="entry name" value="HMG-box_ROX1-like"/>
    <property type="match status" value="1"/>
</dbReference>
<keyword evidence="8" id="KW-1185">Reference proteome</keyword>
<dbReference type="GO" id="GO:0001228">
    <property type="term" value="F:DNA-binding transcription activator activity, RNA polymerase II-specific"/>
    <property type="evidence" value="ECO:0007669"/>
    <property type="project" value="TreeGrafter"/>
</dbReference>
<feature type="region of interest" description="Disordered" evidence="5">
    <location>
        <begin position="418"/>
        <end position="438"/>
    </location>
</feature>
<name>A0A8H3FM35_9LECA</name>
<proteinExistence type="predicted"/>
<dbReference type="GO" id="GO:0000122">
    <property type="term" value="P:negative regulation of transcription by RNA polymerase II"/>
    <property type="evidence" value="ECO:0007669"/>
    <property type="project" value="TreeGrafter"/>
</dbReference>
<keyword evidence="2 4" id="KW-0238">DNA-binding</keyword>
<dbReference type="PANTHER" id="PTHR10270:SF320">
    <property type="entry name" value="BOX TRANSCRIPTIONAL REGULATOR, PUTATIVE (AFU_ORTHOLOGUE AFUA_4G10820)-RELATED"/>
    <property type="match status" value="1"/>
</dbReference>
<evidence type="ECO:0000259" key="6">
    <source>
        <dbReference type="PROSITE" id="PS50118"/>
    </source>
</evidence>
<gene>
    <name evidence="7" type="ORF">HETSPECPRED_006508</name>
</gene>
<feature type="region of interest" description="Disordered" evidence="5">
    <location>
        <begin position="600"/>
        <end position="619"/>
    </location>
</feature>
<dbReference type="EMBL" id="CAJPDS010000043">
    <property type="protein sequence ID" value="CAF9927106.1"/>
    <property type="molecule type" value="Genomic_DNA"/>
</dbReference>
<reference evidence="7" key="1">
    <citation type="submission" date="2021-03" db="EMBL/GenBank/DDBJ databases">
        <authorList>
            <person name="Tagirdzhanova G."/>
        </authorList>
    </citation>
    <scope>NUCLEOTIDE SEQUENCE</scope>
</reference>
<dbReference type="SMART" id="SM00398">
    <property type="entry name" value="HMG"/>
    <property type="match status" value="1"/>
</dbReference>
<comment type="caution">
    <text evidence="7">The sequence shown here is derived from an EMBL/GenBank/DDBJ whole genome shotgun (WGS) entry which is preliminary data.</text>
</comment>
<dbReference type="GO" id="GO:0000978">
    <property type="term" value="F:RNA polymerase II cis-regulatory region sequence-specific DNA binding"/>
    <property type="evidence" value="ECO:0007669"/>
    <property type="project" value="TreeGrafter"/>
</dbReference>
<feature type="compositionally biased region" description="Low complexity" evidence="5">
    <location>
        <begin position="469"/>
        <end position="478"/>
    </location>
</feature>
<evidence type="ECO:0000313" key="7">
    <source>
        <dbReference type="EMBL" id="CAF9927106.1"/>
    </source>
</evidence>
<feature type="compositionally biased region" description="Basic and acidic residues" evidence="5">
    <location>
        <begin position="87"/>
        <end position="108"/>
    </location>
</feature>
<dbReference type="InterPro" id="IPR050140">
    <property type="entry name" value="SRY-related_HMG-box_TF-like"/>
</dbReference>
<evidence type="ECO:0000256" key="3">
    <source>
        <dbReference type="ARBA" id="ARBA00023163"/>
    </source>
</evidence>
<feature type="compositionally biased region" description="Low complexity" evidence="5">
    <location>
        <begin position="278"/>
        <end position="288"/>
    </location>
</feature>
<dbReference type="InterPro" id="IPR036910">
    <property type="entry name" value="HMG_box_dom_sf"/>
</dbReference>
<dbReference type="PROSITE" id="PS50118">
    <property type="entry name" value="HMG_BOX_2"/>
    <property type="match status" value="1"/>
</dbReference>
<dbReference type="SUPFAM" id="SSF47095">
    <property type="entry name" value="HMG-box"/>
    <property type="match status" value="1"/>
</dbReference>
<keyword evidence="3" id="KW-0804">Transcription</keyword>
<accession>A0A8H3FM35</accession>
<sequence length="676" mass="72602">MDESDDSPEHRDRSSSQMSNREARRPPSISRSWQAESPSDICLCQPDPKVPRPRNAFILYRQHYQGAVVAQNPGLANPEISKVIGEQWRDSSPEVKAHWKSLADEEKLRHQKQHPNYRYQPRRSGRSNSITGGQAGTSSNEAPRCVKCGRRTLTTPTSMPSMSTNSEERLPAGPRTPTGPNPVSSGTRYTRGPGSPGFVGPLSAAFHHPEQRSYVQHHGLPSPRFKRPSVSGGPQSPTDSKRRRIGPPAHYTPVRLPHGPSTPFPYRRDSLPPPNFLPHPHNGPHNGKLGNGGFAMAPPPRPHPHPHPHPDPSLTLPPIQTHLATLREHEAGGNSQAKSLQGMVMSISPLNKIRVLSKISPPLAAPGPLSPKYATRGVAIAIDGQDEAAIKAITAYLVKELSENNVVKIFELDDIEENAPKKKRSSSTANSGGGKVEAESDRTYDAYLALTRRYHALSSSVIAFLTTAPTSPTTTSPQPLAPDDDSDSPISPKTIPKPKTRSAAAFKRANAHQSPEEQARTAAQLKGLPIALLPRWALTHADLYACSLPITDAYAPIDHWQWMATLWRGIVGADITVAVRSAQVPAETPTTAEMVKTAAATGSGSAGSAKASVGSAGGKGVGAVVGQAVDVRLEDARAIVLRALEGGGVPEGSLRRVGFEVGEWIRAAGEKGRRES</sequence>
<dbReference type="InterPro" id="IPR009071">
    <property type="entry name" value="HMG_box_dom"/>
</dbReference>
<evidence type="ECO:0000256" key="2">
    <source>
        <dbReference type="ARBA" id="ARBA00023125"/>
    </source>
</evidence>
<feature type="region of interest" description="Disordered" evidence="5">
    <location>
        <begin position="469"/>
        <end position="520"/>
    </location>
</feature>
<dbReference type="Proteomes" id="UP000664521">
    <property type="component" value="Unassembled WGS sequence"/>
</dbReference>
<evidence type="ECO:0000256" key="5">
    <source>
        <dbReference type="SAM" id="MobiDB-lite"/>
    </source>
</evidence>
<organism evidence="7 8">
    <name type="scientific">Heterodermia speciosa</name>
    <dbReference type="NCBI Taxonomy" id="116794"/>
    <lineage>
        <taxon>Eukaryota</taxon>
        <taxon>Fungi</taxon>
        <taxon>Dikarya</taxon>
        <taxon>Ascomycota</taxon>
        <taxon>Pezizomycotina</taxon>
        <taxon>Lecanoromycetes</taxon>
        <taxon>OSLEUM clade</taxon>
        <taxon>Lecanoromycetidae</taxon>
        <taxon>Caliciales</taxon>
        <taxon>Physciaceae</taxon>
        <taxon>Heterodermia</taxon>
    </lineage>
</organism>
<feature type="compositionally biased region" description="Basic residues" evidence="5">
    <location>
        <begin position="109"/>
        <end position="125"/>
    </location>
</feature>
<feature type="compositionally biased region" description="Low complexity" evidence="5">
    <location>
        <begin position="154"/>
        <end position="165"/>
    </location>
</feature>
<feature type="DNA-binding region" description="HMG box" evidence="4">
    <location>
        <begin position="50"/>
        <end position="118"/>
    </location>
</feature>
<dbReference type="FunFam" id="1.10.30.10:FF:000041">
    <property type="entry name" value="HMG box family protein"/>
    <property type="match status" value="1"/>
</dbReference>
<feature type="domain" description="HMG box" evidence="6">
    <location>
        <begin position="50"/>
        <end position="118"/>
    </location>
</feature>
<evidence type="ECO:0000313" key="8">
    <source>
        <dbReference type="Proteomes" id="UP000664521"/>
    </source>
</evidence>
<feature type="compositionally biased region" description="Low complexity" evidence="5">
    <location>
        <begin position="600"/>
        <end position="614"/>
    </location>
</feature>
<dbReference type="Pfam" id="PF00505">
    <property type="entry name" value="HMG_box"/>
    <property type="match status" value="1"/>
</dbReference>
<keyword evidence="4" id="KW-0539">Nucleus</keyword>
<dbReference type="OrthoDB" id="6247875at2759"/>
<evidence type="ECO:0000256" key="4">
    <source>
        <dbReference type="PROSITE-ProRule" id="PRU00267"/>
    </source>
</evidence>
<evidence type="ECO:0000256" key="1">
    <source>
        <dbReference type="ARBA" id="ARBA00023015"/>
    </source>
</evidence>
<dbReference type="PANTHER" id="PTHR10270">
    <property type="entry name" value="SOX TRANSCRIPTION FACTOR"/>
    <property type="match status" value="1"/>
</dbReference>
<feature type="region of interest" description="Disordered" evidence="5">
    <location>
        <begin position="1"/>
        <end position="48"/>
    </location>
</feature>
<protein>
    <recommendedName>
        <fullName evidence="6">HMG box domain-containing protein</fullName>
    </recommendedName>
</protein>
<dbReference type="Gene3D" id="1.10.30.10">
    <property type="entry name" value="High mobility group box domain"/>
    <property type="match status" value="1"/>
</dbReference>